<evidence type="ECO:0000313" key="1">
    <source>
        <dbReference type="EMBL" id="CUS08048.1"/>
    </source>
</evidence>
<reference evidence="1" key="1">
    <citation type="submission" date="2015-10" db="EMBL/GenBank/DDBJ databases">
        <authorList>
            <person name="Regsiter A."/>
            <person name="william w."/>
        </authorList>
    </citation>
    <scope>NUCLEOTIDE SEQUENCE</scope>
    <source>
        <strain evidence="1">Montdore</strain>
    </source>
</reference>
<protein>
    <submittedName>
        <fullName evidence="1">Uncharacterized protein</fullName>
    </submittedName>
</protein>
<dbReference type="AlphaFoldDB" id="A0A292PN60"/>
<proteinExistence type="predicted"/>
<dbReference type="Proteomes" id="UP001412239">
    <property type="component" value="Unassembled WGS sequence"/>
</dbReference>
<evidence type="ECO:0000313" key="2">
    <source>
        <dbReference type="Proteomes" id="UP001412239"/>
    </source>
</evidence>
<organism evidence="1 2">
    <name type="scientific">Tuber aestivum</name>
    <name type="common">summer truffle</name>
    <dbReference type="NCBI Taxonomy" id="59557"/>
    <lineage>
        <taxon>Eukaryota</taxon>
        <taxon>Fungi</taxon>
        <taxon>Dikarya</taxon>
        <taxon>Ascomycota</taxon>
        <taxon>Pezizomycotina</taxon>
        <taxon>Pezizomycetes</taxon>
        <taxon>Pezizales</taxon>
        <taxon>Tuberaceae</taxon>
        <taxon>Tuber</taxon>
    </lineage>
</organism>
<accession>A0A292PN60</accession>
<sequence>MLCDLTRCPIVGRGFPFSRSARVWDHYGWRFFLSVSGTAARCCRPLKNRPHWMINSLLLCADILGFLVGPALPVSLYWQCIELNLLSCAPRTHTMYEGNSLAGVMRSMCE</sequence>
<dbReference type="EMBL" id="LN891150">
    <property type="protein sequence ID" value="CUS08048.1"/>
    <property type="molecule type" value="Genomic_DNA"/>
</dbReference>
<name>A0A292PN60_9PEZI</name>
<keyword evidence="2" id="KW-1185">Reference proteome</keyword>
<gene>
    <name evidence="1" type="ORF">GSTUAT00007867001</name>
</gene>